<dbReference type="CDD" id="cd00448">
    <property type="entry name" value="YjgF_YER057c_UK114_family"/>
    <property type="match status" value="1"/>
</dbReference>
<reference evidence="2 3" key="1">
    <citation type="submission" date="2021-12" db="EMBL/GenBank/DDBJ databases">
        <title>Discovery of the Pendulisporaceae a myxobacterial family with distinct sporulation behavior and unique specialized metabolism.</title>
        <authorList>
            <person name="Garcia R."/>
            <person name="Popoff A."/>
            <person name="Bader C.D."/>
            <person name="Loehr J."/>
            <person name="Walesch S."/>
            <person name="Walt C."/>
            <person name="Boldt J."/>
            <person name="Bunk B."/>
            <person name="Haeckl F.J.F.P.J."/>
            <person name="Gunesch A.P."/>
            <person name="Birkelbach J."/>
            <person name="Nuebel U."/>
            <person name="Pietschmann T."/>
            <person name="Bach T."/>
            <person name="Mueller R."/>
        </authorList>
    </citation>
    <scope>NUCLEOTIDE SEQUENCE [LARGE SCALE GENOMIC DNA]</scope>
    <source>
        <strain evidence="2 3">MSr11954</strain>
    </source>
</reference>
<protein>
    <submittedName>
        <fullName evidence="2">RidA family protein</fullName>
    </submittedName>
</protein>
<dbReference type="RefSeq" id="WP_394827420.1">
    <property type="nucleotide sequence ID" value="NZ_CP089984.1"/>
</dbReference>
<dbReference type="Gene3D" id="3.30.1330.40">
    <property type="entry name" value="RutC-like"/>
    <property type="match status" value="1"/>
</dbReference>
<dbReference type="Pfam" id="PF01042">
    <property type="entry name" value="Ribonuc_L-PSP"/>
    <property type="match status" value="1"/>
</dbReference>
<name>A0ABZ2M478_9BACT</name>
<evidence type="ECO:0000313" key="3">
    <source>
        <dbReference type="Proteomes" id="UP001370348"/>
    </source>
</evidence>
<evidence type="ECO:0000313" key="2">
    <source>
        <dbReference type="EMBL" id="WXB17777.1"/>
    </source>
</evidence>
<accession>A0ABZ2M478</accession>
<dbReference type="PANTHER" id="PTHR11803:SF58">
    <property type="entry name" value="PROTEIN HMF1-RELATED"/>
    <property type="match status" value="1"/>
</dbReference>
<sequence length="139" mass="14638">MTTTIRRINPPTLATPRGYSHIVEARGGRTVYIAGQVALDREGNLVGGGDLVAQTEQVFANLKAALSEVGADFTHVVKFGVFITKPLTPEDLAGVRGVRERYVGAGNVPPASTLVQVVALVLPELLIEIEAIAVVPDAP</sequence>
<gene>
    <name evidence="2" type="ORF">LZC94_10995</name>
</gene>
<dbReference type="EMBL" id="CP089984">
    <property type="protein sequence ID" value="WXB17777.1"/>
    <property type="molecule type" value="Genomic_DNA"/>
</dbReference>
<evidence type="ECO:0000256" key="1">
    <source>
        <dbReference type="ARBA" id="ARBA00010552"/>
    </source>
</evidence>
<dbReference type="SUPFAM" id="SSF55298">
    <property type="entry name" value="YjgF-like"/>
    <property type="match status" value="1"/>
</dbReference>
<dbReference type="InterPro" id="IPR035959">
    <property type="entry name" value="RutC-like_sf"/>
</dbReference>
<dbReference type="Proteomes" id="UP001370348">
    <property type="component" value="Chromosome"/>
</dbReference>
<comment type="similarity">
    <text evidence="1">Belongs to the RutC family.</text>
</comment>
<proteinExistence type="inferred from homology"/>
<keyword evidence="3" id="KW-1185">Reference proteome</keyword>
<dbReference type="PANTHER" id="PTHR11803">
    <property type="entry name" value="2-IMINOBUTANOATE/2-IMINOPROPANOATE DEAMINASE RIDA"/>
    <property type="match status" value="1"/>
</dbReference>
<organism evidence="2 3">
    <name type="scientific">Pendulispora albinea</name>
    <dbReference type="NCBI Taxonomy" id="2741071"/>
    <lineage>
        <taxon>Bacteria</taxon>
        <taxon>Pseudomonadati</taxon>
        <taxon>Myxococcota</taxon>
        <taxon>Myxococcia</taxon>
        <taxon>Myxococcales</taxon>
        <taxon>Sorangiineae</taxon>
        <taxon>Pendulisporaceae</taxon>
        <taxon>Pendulispora</taxon>
    </lineage>
</organism>
<dbReference type="InterPro" id="IPR006175">
    <property type="entry name" value="YjgF/YER057c/UK114"/>
</dbReference>